<comment type="caution">
    <text evidence="2">The sequence shown here is derived from an EMBL/GenBank/DDBJ whole genome shotgun (WGS) entry which is preliminary data.</text>
</comment>
<feature type="region of interest" description="Disordered" evidence="1">
    <location>
        <begin position="1"/>
        <end position="39"/>
    </location>
</feature>
<proteinExistence type="predicted"/>
<dbReference type="AlphaFoldDB" id="A0A656QD95"/>
<dbReference type="SUPFAM" id="SSF49899">
    <property type="entry name" value="Concanavalin A-like lectins/glucanases"/>
    <property type="match status" value="1"/>
</dbReference>
<sequence>MATRTTRPDAQSPSDISAASPVAQPAAATPPIAPDASGDTVTVACRLPQGIHLDIVKQGEAYASNGASYNVILWPASYQNVQSDSNTAPAPGTANHHVVTYQNDAYRLYLNGVLLASSNAFNVTTQPVLQIGATGWTCGALNGVIGEMALYDRALSAERVMAHYLAGMR</sequence>
<dbReference type="Pfam" id="PF13385">
    <property type="entry name" value="Laminin_G_3"/>
    <property type="match status" value="1"/>
</dbReference>
<keyword evidence="3" id="KW-1185">Reference proteome</keyword>
<dbReference type="Proteomes" id="UP000027451">
    <property type="component" value="Unassembled WGS sequence"/>
</dbReference>
<evidence type="ECO:0000256" key="1">
    <source>
        <dbReference type="SAM" id="MobiDB-lite"/>
    </source>
</evidence>
<evidence type="ECO:0000313" key="2">
    <source>
        <dbReference type="EMBL" id="KDR26582.1"/>
    </source>
</evidence>
<organism evidence="2 3">
    <name type="scientific">Caballeronia zhejiangensis</name>
    <dbReference type="NCBI Taxonomy" id="871203"/>
    <lineage>
        <taxon>Bacteria</taxon>
        <taxon>Pseudomonadati</taxon>
        <taxon>Pseudomonadota</taxon>
        <taxon>Betaproteobacteria</taxon>
        <taxon>Burkholderiales</taxon>
        <taxon>Burkholderiaceae</taxon>
        <taxon>Caballeronia</taxon>
    </lineage>
</organism>
<reference evidence="2 3" key="1">
    <citation type="submission" date="2014-03" db="EMBL/GenBank/DDBJ databases">
        <title>Draft Genome Sequences of Four Burkholderia Strains.</title>
        <authorList>
            <person name="Liu X.Y."/>
            <person name="Li C.X."/>
            <person name="Xu J.H."/>
        </authorList>
    </citation>
    <scope>NUCLEOTIDE SEQUENCE [LARGE SCALE GENOMIC DNA]</scope>
    <source>
        <strain evidence="2 3">OP-1</strain>
    </source>
</reference>
<dbReference type="RefSeq" id="WP_034473613.1">
    <property type="nucleotide sequence ID" value="NZ_JFHD01000033.1"/>
</dbReference>
<dbReference type="Gene3D" id="2.60.120.200">
    <property type="match status" value="1"/>
</dbReference>
<feature type="compositionally biased region" description="Low complexity" evidence="1">
    <location>
        <begin position="18"/>
        <end position="36"/>
    </location>
</feature>
<name>A0A656QD95_9BURK</name>
<dbReference type="EMBL" id="JFHD01000033">
    <property type="protein sequence ID" value="KDR26582.1"/>
    <property type="molecule type" value="Genomic_DNA"/>
</dbReference>
<evidence type="ECO:0000313" key="3">
    <source>
        <dbReference type="Proteomes" id="UP000027451"/>
    </source>
</evidence>
<feature type="compositionally biased region" description="Polar residues" evidence="1">
    <location>
        <begin position="1"/>
        <end position="17"/>
    </location>
</feature>
<protein>
    <recommendedName>
        <fullName evidence="4">LamG domain-containing protein</fullName>
    </recommendedName>
</protein>
<accession>A0A656QD95</accession>
<gene>
    <name evidence="2" type="ORF">BG60_22720</name>
</gene>
<evidence type="ECO:0008006" key="4">
    <source>
        <dbReference type="Google" id="ProtNLM"/>
    </source>
</evidence>
<dbReference type="InterPro" id="IPR013320">
    <property type="entry name" value="ConA-like_dom_sf"/>
</dbReference>